<protein>
    <recommendedName>
        <fullName evidence="4">PDEase domain-containing protein</fullName>
    </recommendedName>
</protein>
<feature type="non-terminal residue" evidence="5">
    <location>
        <position position="1"/>
    </location>
</feature>
<keyword evidence="1" id="KW-0479">Metal-binding</keyword>
<dbReference type="InterPro" id="IPR036971">
    <property type="entry name" value="PDEase_catalytic_dom_sf"/>
</dbReference>
<accession>A0AAW1RGN0</accession>
<evidence type="ECO:0000313" key="5">
    <source>
        <dbReference type="EMBL" id="KAK9832767.1"/>
    </source>
</evidence>
<organism evidence="5 6">
    <name type="scientific">Apatococcus fuscideae</name>
    <dbReference type="NCBI Taxonomy" id="2026836"/>
    <lineage>
        <taxon>Eukaryota</taxon>
        <taxon>Viridiplantae</taxon>
        <taxon>Chlorophyta</taxon>
        <taxon>core chlorophytes</taxon>
        <taxon>Trebouxiophyceae</taxon>
        <taxon>Chlorellales</taxon>
        <taxon>Chlorellaceae</taxon>
        <taxon>Apatococcus</taxon>
    </lineage>
</organism>
<evidence type="ECO:0000259" key="4">
    <source>
        <dbReference type="PROSITE" id="PS51845"/>
    </source>
</evidence>
<keyword evidence="6" id="KW-1185">Reference proteome</keyword>
<dbReference type="Gene3D" id="1.10.1300.10">
    <property type="entry name" value="3'5'-cyclic nucleotide phosphodiesterase, catalytic domain"/>
    <property type="match status" value="1"/>
</dbReference>
<keyword evidence="3" id="KW-1133">Transmembrane helix</keyword>
<dbReference type="Proteomes" id="UP001485043">
    <property type="component" value="Unassembled WGS sequence"/>
</dbReference>
<dbReference type="Pfam" id="PF00233">
    <property type="entry name" value="PDEase_I"/>
    <property type="match status" value="1"/>
</dbReference>
<proteinExistence type="predicted"/>
<evidence type="ECO:0000256" key="1">
    <source>
        <dbReference type="ARBA" id="ARBA00022723"/>
    </source>
</evidence>
<comment type="caution">
    <text evidence="5">The sequence shown here is derived from an EMBL/GenBank/DDBJ whole genome shotgun (WGS) entry which is preliminary data.</text>
</comment>
<feature type="domain" description="PDEase" evidence="4">
    <location>
        <begin position="1"/>
        <end position="162"/>
    </location>
</feature>
<dbReference type="AlphaFoldDB" id="A0AAW1RGN0"/>
<dbReference type="PROSITE" id="PS51845">
    <property type="entry name" value="PDEASE_I_2"/>
    <property type="match status" value="1"/>
</dbReference>
<evidence type="ECO:0000256" key="3">
    <source>
        <dbReference type="SAM" id="Phobius"/>
    </source>
</evidence>
<keyword evidence="3" id="KW-0812">Transmembrane</keyword>
<keyword evidence="3" id="KW-0472">Membrane</keyword>
<keyword evidence="2" id="KW-0378">Hydrolase</keyword>
<sequence length="162" mass="17879">DASPLENHHVSAAYKLAISDPSLNFSTPLSKQDESILRASCIELVLATDMKKHFSIVSCFQVALKCSDLSHLACTPEVHSKWVDKLTEEFFLQGDMEAAEGLPISPLMDRSKRQGMSKSQVGFFEICALPLFTALATLIPGAKPMLDNVRANYSQWHNLNAL</sequence>
<dbReference type="GO" id="GO:0007165">
    <property type="term" value="P:signal transduction"/>
    <property type="evidence" value="ECO:0007669"/>
    <property type="project" value="InterPro"/>
</dbReference>
<dbReference type="GO" id="GO:0004114">
    <property type="term" value="F:3',5'-cyclic-nucleotide phosphodiesterase activity"/>
    <property type="evidence" value="ECO:0007669"/>
    <property type="project" value="InterPro"/>
</dbReference>
<dbReference type="SUPFAM" id="SSF109604">
    <property type="entry name" value="HD-domain/PDEase-like"/>
    <property type="match status" value="1"/>
</dbReference>
<evidence type="ECO:0000313" key="6">
    <source>
        <dbReference type="Proteomes" id="UP001485043"/>
    </source>
</evidence>
<dbReference type="GO" id="GO:0046872">
    <property type="term" value="F:metal ion binding"/>
    <property type="evidence" value="ECO:0007669"/>
    <property type="project" value="UniProtKB-KW"/>
</dbReference>
<dbReference type="EMBL" id="JALJOV010002205">
    <property type="protein sequence ID" value="KAK9832767.1"/>
    <property type="molecule type" value="Genomic_DNA"/>
</dbReference>
<reference evidence="5 6" key="1">
    <citation type="journal article" date="2024" name="Nat. Commun.">
        <title>Phylogenomics reveals the evolutionary origins of lichenization in chlorophyte algae.</title>
        <authorList>
            <person name="Puginier C."/>
            <person name="Libourel C."/>
            <person name="Otte J."/>
            <person name="Skaloud P."/>
            <person name="Haon M."/>
            <person name="Grisel S."/>
            <person name="Petersen M."/>
            <person name="Berrin J.G."/>
            <person name="Delaux P.M."/>
            <person name="Dal Grande F."/>
            <person name="Keller J."/>
        </authorList>
    </citation>
    <scope>NUCLEOTIDE SEQUENCE [LARGE SCALE GENOMIC DNA]</scope>
    <source>
        <strain evidence="5 6">SAG 2523</strain>
    </source>
</reference>
<dbReference type="InterPro" id="IPR002073">
    <property type="entry name" value="PDEase_catalytic_dom"/>
</dbReference>
<feature type="transmembrane region" description="Helical" evidence="3">
    <location>
        <begin position="121"/>
        <end position="142"/>
    </location>
</feature>
<evidence type="ECO:0000256" key="2">
    <source>
        <dbReference type="ARBA" id="ARBA00022801"/>
    </source>
</evidence>
<dbReference type="PANTHER" id="PTHR11347">
    <property type="entry name" value="CYCLIC NUCLEOTIDE PHOSPHODIESTERASE"/>
    <property type="match status" value="1"/>
</dbReference>
<gene>
    <name evidence="5" type="ORF">WJX84_003214</name>
</gene>
<name>A0AAW1RGN0_9CHLO</name>